<dbReference type="EMBL" id="LR796630">
    <property type="protein sequence ID" value="CAB4155892.1"/>
    <property type="molecule type" value="Genomic_DNA"/>
</dbReference>
<proteinExistence type="predicted"/>
<evidence type="ECO:0000256" key="1">
    <source>
        <dbReference type="SAM" id="MobiDB-lite"/>
    </source>
</evidence>
<feature type="compositionally biased region" description="Low complexity" evidence="1">
    <location>
        <begin position="296"/>
        <end position="313"/>
    </location>
</feature>
<organism evidence="2">
    <name type="scientific">uncultured Caudovirales phage</name>
    <dbReference type="NCBI Taxonomy" id="2100421"/>
    <lineage>
        <taxon>Viruses</taxon>
        <taxon>Duplodnaviria</taxon>
        <taxon>Heunggongvirae</taxon>
        <taxon>Uroviricota</taxon>
        <taxon>Caudoviricetes</taxon>
        <taxon>Peduoviridae</taxon>
        <taxon>Maltschvirus</taxon>
        <taxon>Maltschvirus maltsch</taxon>
    </lineage>
</organism>
<feature type="region of interest" description="Disordered" evidence="1">
    <location>
        <begin position="1"/>
        <end position="20"/>
    </location>
</feature>
<feature type="region of interest" description="Disordered" evidence="1">
    <location>
        <begin position="281"/>
        <end position="327"/>
    </location>
</feature>
<evidence type="ECO:0000313" key="2">
    <source>
        <dbReference type="EMBL" id="CAB4155892.1"/>
    </source>
</evidence>
<feature type="region of interest" description="Disordered" evidence="1">
    <location>
        <begin position="41"/>
        <end position="124"/>
    </location>
</feature>
<feature type="compositionally biased region" description="Basic and acidic residues" evidence="1">
    <location>
        <begin position="108"/>
        <end position="124"/>
    </location>
</feature>
<accession>A0A6J5NB94</accession>
<sequence length="341" mass="38795">MPQNSEAVSEPTKITMPNKPIDIEQLTGLLRQSLFDDIEKQYTQAVTETETETEDKDDAAEAESESEDTESETESETETEDAEEADEDKETEEEAEQTPKGLPKGVQKRIDKLTAQKKDAEKQIHELSERLKELESSEPQTEKQVVPVGKDLNPYFSLQTEKEIQDEVKNARQVRRWAEENADGAVVRGKDGQEIEYSAEEVRKIRLNAIDALEEHLPAQFQYVANRKQFDAEAEKEYPFWKQRQSPEYQFANELIRAFPEIQKFPDFKISIGDMIEGRKVRESKSKKVAQPIKRAPVAPKSSSAPASVPSKVAKSKFAEDSFRKSPNESNLKALIAEKFL</sequence>
<feature type="compositionally biased region" description="Basic and acidic residues" evidence="1">
    <location>
        <begin position="317"/>
        <end position="327"/>
    </location>
</feature>
<protein>
    <submittedName>
        <fullName evidence="2">Uncharacterized protein</fullName>
    </submittedName>
</protein>
<reference evidence="2" key="1">
    <citation type="submission" date="2020-04" db="EMBL/GenBank/DDBJ databases">
        <authorList>
            <person name="Chiriac C."/>
            <person name="Salcher M."/>
            <person name="Ghai R."/>
            <person name="Kavagutti S V."/>
        </authorList>
    </citation>
    <scope>NUCLEOTIDE SEQUENCE</scope>
</reference>
<feature type="compositionally biased region" description="Acidic residues" evidence="1">
    <location>
        <begin position="49"/>
        <end position="96"/>
    </location>
</feature>
<gene>
    <name evidence="2" type="ORF">UFOVP674_37</name>
</gene>
<name>A0A6J5NB94_9CAUD</name>